<dbReference type="SUPFAM" id="SSF51905">
    <property type="entry name" value="FAD/NAD(P)-binding domain"/>
    <property type="match status" value="1"/>
</dbReference>
<dbReference type="Pfam" id="PF01593">
    <property type="entry name" value="Amino_oxidase"/>
    <property type="match status" value="1"/>
</dbReference>
<evidence type="ECO:0000313" key="6">
    <source>
        <dbReference type="EMBL" id="CUR57556.1"/>
    </source>
</evidence>
<evidence type="ECO:0000256" key="2">
    <source>
        <dbReference type="ARBA" id="ARBA00037217"/>
    </source>
</evidence>
<dbReference type="EMBL" id="CZKA01000037">
    <property type="protein sequence ID" value="CUR57556.1"/>
    <property type="molecule type" value="Genomic_DNA"/>
</dbReference>
<dbReference type="InterPro" id="IPR036188">
    <property type="entry name" value="FAD/NAD-bd_sf"/>
</dbReference>
<dbReference type="Pfam" id="PF13450">
    <property type="entry name" value="NAD_binding_8"/>
    <property type="match status" value="1"/>
</dbReference>
<feature type="domain" description="Amine oxidase" evidence="5">
    <location>
        <begin position="240"/>
        <end position="349"/>
    </location>
</feature>
<organism evidence="6">
    <name type="scientific">metagenome</name>
    <dbReference type="NCBI Taxonomy" id="256318"/>
    <lineage>
        <taxon>unclassified sequences</taxon>
        <taxon>metagenomes</taxon>
    </lineage>
</organism>
<protein>
    <recommendedName>
        <fullName evidence="4">Pyridine nucleotide-disulfide oxidoreductase domain-containing protein 2</fullName>
    </recommendedName>
</protein>
<comment type="subunit">
    <text evidence="3">Interacts with COX5B; this interaction may contribute to localize PYROXD2 to the inner face of the inner mitochondrial membrane.</text>
</comment>
<dbReference type="AlphaFoldDB" id="A0A2P2C6E1"/>
<dbReference type="Gene3D" id="3.50.50.60">
    <property type="entry name" value="FAD/NAD(P)-binding domain"/>
    <property type="match status" value="2"/>
</dbReference>
<dbReference type="InterPro" id="IPR002937">
    <property type="entry name" value="Amino_oxidase"/>
</dbReference>
<dbReference type="PANTHER" id="PTHR10668:SF103">
    <property type="entry name" value="PYRIDINE NUCLEOTIDE-DISULFIDE OXIDOREDUCTASE DOMAIN-CONTAINING PROTEIN 2"/>
    <property type="match status" value="1"/>
</dbReference>
<reference evidence="6" key="1">
    <citation type="submission" date="2015-08" db="EMBL/GenBank/DDBJ databases">
        <authorList>
            <person name="Babu N.S."/>
            <person name="Beckwith C.J."/>
            <person name="Beseler K.G."/>
            <person name="Brison A."/>
            <person name="Carone J.V."/>
            <person name="Caskin T.P."/>
            <person name="Diamond M."/>
            <person name="Durham M.E."/>
            <person name="Foxe J.M."/>
            <person name="Go M."/>
            <person name="Henderson B.A."/>
            <person name="Jones I.B."/>
            <person name="McGettigan J.A."/>
            <person name="Micheletti S.J."/>
            <person name="Nasrallah M.E."/>
            <person name="Ortiz D."/>
            <person name="Piller C.R."/>
            <person name="Privatt S.R."/>
            <person name="Schneider S.L."/>
            <person name="Sharp S."/>
            <person name="Smith T.C."/>
            <person name="Stanton J.D."/>
            <person name="Ullery H.E."/>
            <person name="Wilson R.J."/>
            <person name="Serrano M.G."/>
            <person name="Buck G."/>
            <person name="Lee V."/>
            <person name="Wang Y."/>
            <person name="Carvalho R."/>
            <person name="Voegtly L."/>
            <person name="Shi R."/>
            <person name="Duckworth R."/>
            <person name="Johnson A."/>
            <person name="Loviza R."/>
            <person name="Walstead R."/>
            <person name="Shah Z."/>
            <person name="Kiflezghi M."/>
            <person name="Wade K."/>
            <person name="Ball S.L."/>
            <person name="Bradley K.W."/>
            <person name="Asai D.J."/>
            <person name="Bowman C.A."/>
            <person name="Russell D.A."/>
            <person name="Pope W.H."/>
            <person name="Jacobs-Sera D."/>
            <person name="Hendrix R.W."/>
            <person name="Hatfull G.F."/>
        </authorList>
    </citation>
    <scope>NUCLEOTIDE SEQUENCE</scope>
</reference>
<comment type="function">
    <text evidence="2">Probable oxidoreductase that may play a role as regulator of mitochondrial function.</text>
</comment>
<gene>
    <name evidence="6" type="ORF">NOCA2420076</name>
</gene>
<dbReference type="PANTHER" id="PTHR10668">
    <property type="entry name" value="PHYTOENE DEHYDROGENASE"/>
    <property type="match status" value="1"/>
</dbReference>
<dbReference type="GO" id="GO:0005759">
    <property type="term" value="C:mitochondrial matrix"/>
    <property type="evidence" value="ECO:0007669"/>
    <property type="project" value="UniProtKB-SubCell"/>
</dbReference>
<dbReference type="GO" id="GO:0016491">
    <property type="term" value="F:oxidoreductase activity"/>
    <property type="evidence" value="ECO:0007669"/>
    <property type="project" value="InterPro"/>
</dbReference>
<evidence type="ECO:0000259" key="5">
    <source>
        <dbReference type="Pfam" id="PF01593"/>
    </source>
</evidence>
<name>A0A2P2C6E1_9ZZZZ</name>
<accession>A0A2P2C6E1</accession>
<comment type="subcellular location">
    <subcellularLocation>
        <location evidence="1">Mitochondrion matrix</location>
    </subcellularLocation>
</comment>
<evidence type="ECO:0000256" key="4">
    <source>
        <dbReference type="ARBA" id="ARBA00040298"/>
    </source>
</evidence>
<evidence type="ECO:0000256" key="1">
    <source>
        <dbReference type="ARBA" id="ARBA00004305"/>
    </source>
</evidence>
<proteinExistence type="predicted"/>
<evidence type="ECO:0000256" key="3">
    <source>
        <dbReference type="ARBA" id="ARBA00038825"/>
    </source>
</evidence>
<sequence>MPTNEYDAIVVGGGHNGLVSAAYLARAGLRTVVLEARATTGGAATTERPWPEHPHLAVTRLSYVMSLMPPTILQDLQLERHGYRVHPMGPYYQAFPEGGSLTIHDDDPRRTREQIAKWSSKDARAWEEWNEWLAGLSDVLGPLLMTVPPAIGSHEPAELAALAKLAWRNRGIDSRMVADITRLMSMSIADLLDDWFESPQVKGAMAVNGVIGTWAGPYEPGTAYVMAHHSIGDVGDGQLGSWGYPEGGMGAVSDAIRRSAESFGAEIRTSTPVSSLLVHDGRVQGAVLDSGEEVKAPVVITSLHPQRAFLEQVGAQHLPADFVRDIERWRSRSGVVKINLAIDRLPSFTADPSDGQAEHHTGSVEMAPTMEFIEKAFIDAREGRAATAPFSDGVIPTTLDKTLNPDGTHIFSLFTQWVPQDWSTEPHTEELEAYADRMIALYDDVAPGFGDSIIARDIVGPHEMEQEYGLVGGNIFHGELSPEQLFHMRPAPGYADYRTPIKGLYNAGSGTHAGGGVCGIPGLQASRAALKDATAARRSPRRLLRRR</sequence>